<evidence type="ECO:0000313" key="2">
    <source>
        <dbReference type="Proteomes" id="UP000283975"/>
    </source>
</evidence>
<dbReference type="Proteomes" id="UP000283975">
    <property type="component" value="Unassembled WGS sequence"/>
</dbReference>
<protein>
    <submittedName>
        <fullName evidence="1">Uncharacterized protein</fullName>
    </submittedName>
</protein>
<organism evidence="1 2">
    <name type="scientific">Enterocloster bolteae</name>
    <dbReference type="NCBI Taxonomy" id="208479"/>
    <lineage>
        <taxon>Bacteria</taxon>
        <taxon>Bacillati</taxon>
        <taxon>Bacillota</taxon>
        <taxon>Clostridia</taxon>
        <taxon>Lachnospirales</taxon>
        <taxon>Lachnospiraceae</taxon>
        <taxon>Enterocloster</taxon>
    </lineage>
</organism>
<name>A0A414AT64_9FIRM</name>
<gene>
    <name evidence="1" type="ORF">DW839_18665</name>
</gene>
<dbReference type="RefSeq" id="WP_021894691.1">
    <property type="nucleotide sequence ID" value="NZ_JAUUNS010000148.1"/>
</dbReference>
<reference evidence="1 2" key="1">
    <citation type="submission" date="2018-08" db="EMBL/GenBank/DDBJ databases">
        <title>A genome reference for cultivated species of the human gut microbiota.</title>
        <authorList>
            <person name="Zou Y."/>
            <person name="Xue W."/>
            <person name="Luo G."/>
        </authorList>
    </citation>
    <scope>NUCLEOTIDE SEQUENCE [LARGE SCALE GENOMIC DNA]</scope>
    <source>
        <strain evidence="1 2">AM35-14</strain>
    </source>
</reference>
<dbReference type="EMBL" id="QSHZ01000020">
    <property type="protein sequence ID" value="RHC54716.1"/>
    <property type="molecule type" value="Genomic_DNA"/>
</dbReference>
<proteinExistence type="predicted"/>
<sequence length="101" mass="11282">MIAHEVFAMIYDKTIQNVVVGHYEETNRVARCVYGDDAFAVDCTQYPCEIGGKYIDGIFYKSDGVTPVEYIPTQEQQVEQLRQENAELTIALADVIGGAML</sequence>
<evidence type="ECO:0000313" key="1">
    <source>
        <dbReference type="EMBL" id="RHC54716.1"/>
    </source>
</evidence>
<dbReference type="AlphaFoldDB" id="A0A414AT64"/>
<accession>A0A414AT64</accession>
<comment type="caution">
    <text evidence="1">The sequence shown here is derived from an EMBL/GenBank/DDBJ whole genome shotgun (WGS) entry which is preliminary data.</text>
</comment>